<dbReference type="SUPFAM" id="SSF88946">
    <property type="entry name" value="Sigma2 domain of RNA polymerase sigma factors"/>
    <property type="match status" value="1"/>
</dbReference>
<keyword evidence="5" id="KW-0804">Transcription</keyword>
<gene>
    <name evidence="7" type="ORF">E8A74_35810</name>
</gene>
<evidence type="ECO:0000256" key="2">
    <source>
        <dbReference type="ARBA" id="ARBA00023015"/>
    </source>
</evidence>
<dbReference type="EMBL" id="SSMQ01000051">
    <property type="protein sequence ID" value="TKC99955.1"/>
    <property type="molecule type" value="Genomic_DNA"/>
</dbReference>
<comment type="similarity">
    <text evidence="1">Belongs to the sigma-70 factor family. ECF subfamily.</text>
</comment>
<dbReference type="InterPro" id="IPR036388">
    <property type="entry name" value="WH-like_DNA-bd_sf"/>
</dbReference>
<dbReference type="RefSeq" id="WP_136933590.1">
    <property type="nucleotide sequence ID" value="NZ_SSMQ01000051.1"/>
</dbReference>
<evidence type="ECO:0000256" key="5">
    <source>
        <dbReference type="ARBA" id="ARBA00023163"/>
    </source>
</evidence>
<comment type="caution">
    <text evidence="7">The sequence shown here is derived from an EMBL/GenBank/DDBJ whole genome shotgun (WGS) entry which is preliminary data.</text>
</comment>
<evidence type="ECO:0000256" key="1">
    <source>
        <dbReference type="ARBA" id="ARBA00010641"/>
    </source>
</evidence>
<proteinExistence type="inferred from homology"/>
<dbReference type="GO" id="GO:0016987">
    <property type="term" value="F:sigma factor activity"/>
    <property type="evidence" value="ECO:0007669"/>
    <property type="project" value="UniProtKB-KW"/>
</dbReference>
<protein>
    <submittedName>
        <fullName evidence="7">Sigma-70 family RNA polymerase sigma factor</fullName>
    </submittedName>
</protein>
<evidence type="ECO:0000256" key="6">
    <source>
        <dbReference type="SAM" id="MobiDB-lite"/>
    </source>
</evidence>
<keyword evidence="2" id="KW-0805">Transcription regulation</keyword>
<dbReference type="Proteomes" id="UP000309215">
    <property type="component" value="Unassembled WGS sequence"/>
</dbReference>
<accession>A0A4U1J099</accession>
<name>A0A4U1J099_9BACT</name>
<keyword evidence="4" id="KW-0238">DNA-binding</keyword>
<dbReference type="GO" id="GO:0003677">
    <property type="term" value="F:DNA binding"/>
    <property type="evidence" value="ECO:0007669"/>
    <property type="project" value="UniProtKB-KW"/>
</dbReference>
<dbReference type="InterPro" id="IPR039425">
    <property type="entry name" value="RNA_pol_sigma-70-like"/>
</dbReference>
<dbReference type="SUPFAM" id="SSF88659">
    <property type="entry name" value="Sigma3 and sigma4 domains of RNA polymerase sigma factors"/>
    <property type="match status" value="1"/>
</dbReference>
<sequence length="220" mass="24705">MSESSGAHGSSEIEALVRGALGGNRAAQRALIEDVLAPVVQARVARVLVRRLNSKGDLRTEMMDLCQQVFVHVFGHHLLARWDPAAGPLGAFVGTIAENHVRSILRSRVRSPFTEIATEQEALELALPRGEQSHETTIVSREALRRLEAELDDEEREGFFAFFVDERSIEEMCVVTGKSREAVYKQRQRLRERVRRILDDEAESSRPPVRGAPRTREEGL</sequence>
<reference evidence="7 8" key="1">
    <citation type="submission" date="2019-04" db="EMBL/GenBank/DDBJ databases">
        <authorList>
            <person name="Li Y."/>
            <person name="Wang J."/>
        </authorList>
    </citation>
    <scope>NUCLEOTIDE SEQUENCE [LARGE SCALE GENOMIC DNA]</scope>
    <source>
        <strain evidence="7 8">DSM 14668</strain>
    </source>
</reference>
<dbReference type="PANTHER" id="PTHR43133">
    <property type="entry name" value="RNA POLYMERASE ECF-TYPE SIGMA FACTO"/>
    <property type="match status" value="1"/>
</dbReference>
<dbReference type="NCBIfam" id="TIGR02937">
    <property type="entry name" value="sigma70-ECF"/>
    <property type="match status" value="1"/>
</dbReference>
<dbReference type="Gene3D" id="1.10.10.10">
    <property type="entry name" value="Winged helix-like DNA-binding domain superfamily/Winged helix DNA-binding domain"/>
    <property type="match status" value="1"/>
</dbReference>
<evidence type="ECO:0000256" key="4">
    <source>
        <dbReference type="ARBA" id="ARBA00023125"/>
    </source>
</evidence>
<organism evidence="7 8">
    <name type="scientific">Polyangium fumosum</name>
    <dbReference type="NCBI Taxonomy" id="889272"/>
    <lineage>
        <taxon>Bacteria</taxon>
        <taxon>Pseudomonadati</taxon>
        <taxon>Myxococcota</taxon>
        <taxon>Polyangia</taxon>
        <taxon>Polyangiales</taxon>
        <taxon>Polyangiaceae</taxon>
        <taxon>Polyangium</taxon>
    </lineage>
</organism>
<evidence type="ECO:0000256" key="3">
    <source>
        <dbReference type="ARBA" id="ARBA00023082"/>
    </source>
</evidence>
<dbReference type="AlphaFoldDB" id="A0A4U1J099"/>
<dbReference type="InterPro" id="IPR013324">
    <property type="entry name" value="RNA_pol_sigma_r3/r4-like"/>
</dbReference>
<dbReference type="OrthoDB" id="5513017at2"/>
<evidence type="ECO:0000313" key="7">
    <source>
        <dbReference type="EMBL" id="TKC99955.1"/>
    </source>
</evidence>
<dbReference type="Gene3D" id="1.10.1740.10">
    <property type="match status" value="1"/>
</dbReference>
<evidence type="ECO:0000313" key="8">
    <source>
        <dbReference type="Proteomes" id="UP000309215"/>
    </source>
</evidence>
<dbReference type="PANTHER" id="PTHR43133:SF8">
    <property type="entry name" value="RNA POLYMERASE SIGMA FACTOR HI_1459-RELATED"/>
    <property type="match status" value="1"/>
</dbReference>
<feature type="region of interest" description="Disordered" evidence="6">
    <location>
        <begin position="198"/>
        <end position="220"/>
    </location>
</feature>
<dbReference type="InterPro" id="IPR014284">
    <property type="entry name" value="RNA_pol_sigma-70_dom"/>
</dbReference>
<keyword evidence="3" id="KW-0731">Sigma factor</keyword>
<keyword evidence="8" id="KW-1185">Reference proteome</keyword>
<dbReference type="InterPro" id="IPR013325">
    <property type="entry name" value="RNA_pol_sigma_r2"/>
</dbReference>
<dbReference type="GO" id="GO:0006352">
    <property type="term" value="P:DNA-templated transcription initiation"/>
    <property type="evidence" value="ECO:0007669"/>
    <property type="project" value="InterPro"/>
</dbReference>